<evidence type="ECO:0000256" key="4">
    <source>
        <dbReference type="ARBA" id="ARBA00017068"/>
    </source>
</evidence>
<dbReference type="SFLD" id="SFLDS00001">
    <property type="entry name" value="Enolase"/>
    <property type="match status" value="1"/>
</dbReference>
<evidence type="ECO:0000256" key="2">
    <source>
        <dbReference type="ARBA" id="ARBA00009604"/>
    </source>
</evidence>
<dbReference type="SMART" id="SM01193">
    <property type="entry name" value="Enolase_N"/>
    <property type="match status" value="1"/>
</dbReference>
<dbReference type="GO" id="GO:0009986">
    <property type="term" value="C:cell surface"/>
    <property type="evidence" value="ECO:0007669"/>
    <property type="project" value="UniProtKB-SubCell"/>
</dbReference>
<evidence type="ECO:0000313" key="15">
    <source>
        <dbReference type="EMBL" id="AWX69321.1"/>
    </source>
</evidence>
<feature type="binding site" evidence="9 12">
    <location>
        <position position="252"/>
    </location>
    <ligand>
        <name>Mg(2+)</name>
        <dbReference type="ChEBI" id="CHEBI:18420"/>
    </ligand>
</feature>
<dbReference type="PROSITE" id="PS00164">
    <property type="entry name" value="ENOLASE"/>
    <property type="match status" value="1"/>
</dbReference>
<comment type="subcellular location">
    <subcellularLocation>
        <location evidence="9">Cytoplasm</location>
    </subcellularLocation>
    <subcellularLocation>
        <location evidence="9">Secreted</location>
    </subcellularLocation>
    <subcellularLocation>
        <location evidence="9">Cell surface</location>
    </subcellularLocation>
    <text evidence="9">Fractions of enolase are present in both the cytoplasm and on the cell surface.</text>
</comment>
<keyword evidence="6 9" id="KW-0460">Magnesium</keyword>
<feature type="binding site" evidence="9 12">
    <location>
        <position position="314"/>
    </location>
    <ligand>
        <name>Mg(2+)</name>
        <dbReference type="ChEBI" id="CHEBI:18420"/>
    </ligand>
</feature>
<feature type="binding site" evidence="11">
    <location>
        <begin position="393"/>
        <end position="396"/>
    </location>
    <ligand>
        <name>substrate</name>
    </ligand>
</feature>
<dbReference type="CDD" id="cd03313">
    <property type="entry name" value="enolase"/>
    <property type="match status" value="1"/>
</dbReference>
<dbReference type="GO" id="GO:0006096">
    <property type="term" value="P:glycolytic process"/>
    <property type="evidence" value="ECO:0007669"/>
    <property type="project" value="UniProtKB-UniRule"/>
</dbReference>
<keyword evidence="9" id="KW-0963">Cytoplasm</keyword>
<keyword evidence="5 9" id="KW-0964">Secreted</keyword>
<feature type="binding site" evidence="9">
    <location>
        <position position="417"/>
    </location>
    <ligand>
        <name>(2R)-2-phosphoglycerate</name>
        <dbReference type="ChEBI" id="CHEBI:58289"/>
    </ligand>
</feature>
<evidence type="ECO:0000313" key="16">
    <source>
        <dbReference type="Proteomes" id="UP000250218"/>
    </source>
</evidence>
<dbReference type="PANTHER" id="PTHR11902:SF1">
    <property type="entry name" value="ENOLASE"/>
    <property type="match status" value="1"/>
</dbReference>
<dbReference type="Proteomes" id="UP000250218">
    <property type="component" value="Chromosome"/>
</dbReference>
<feature type="binding site" evidence="11">
    <location>
        <position position="170"/>
    </location>
    <ligand>
        <name>substrate</name>
    </ligand>
</feature>
<dbReference type="InterPro" id="IPR020809">
    <property type="entry name" value="Enolase_CS"/>
</dbReference>
<dbReference type="SUPFAM" id="SSF54826">
    <property type="entry name" value="Enolase N-terminal domain-like"/>
    <property type="match status" value="1"/>
</dbReference>
<feature type="domain" description="Enolase N-terminal" evidence="14">
    <location>
        <begin position="4"/>
        <end position="137"/>
    </location>
</feature>
<keyword evidence="9 12" id="KW-0479">Metal-binding</keyword>
<feature type="binding site" evidence="9">
    <location>
        <position position="366"/>
    </location>
    <ligand>
        <name>(2R)-2-phosphoglycerate</name>
        <dbReference type="ChEBI" id="CHEBI:58289"/>
    </ligand>
</feature>
<dbReference type="KEGG" id="mane:DP065_00940"/>
<dbReference type="InterPro" id="IPR036849">
    <property type="entry name" value="Enolase-like_C_sf"/>
</dbReference>
<evidence type="ECO:0000256" key="3">
    <source>
        <dbReference type="ARBA" id="ARBA00012058"/>
    </source>
</evidence>
<evidence type="ECO:0000256" key="12">
    <source>
        <dbReference type="PIRSR" id="PIRSR001400-3"/>
    </source>
</evidence>
<evidence type="ECO:0000259" key="13">
    <source>
        <dbReference type="SMART" id="SM01192"/>
    </source>
</evidence>
<dbReference type="InterPro" id="IPR029017">
    <property type="entry name" value="Enolase-like_N"/>
</dbReference>
<dbReference type="PIRSF" id="PIRSF001400">
    <property type="entry name" value="Enolase"/>
    <property type="match status" value="1"/>
</dbReference>
<dbReference type="Pfam" id="PF00113">
    <property type="entry name" value="Enolase_C"/>
    <property type="match status" value="1"/>
</dbReference>
<comment type="function">
    <text evidence="9">Catalyzes the reversible conversion of 2-phosphoglycerate (2-PG) into phosphoenolpyruvate (PEP). It is essential for the degradation of carbohydrates via glycolysis.</text>
</comment>
<evidence type="ECO:0000259" key="14">
    <source>
        <dbReference type="SMART" id="SM01193"/>
    </source>
</evidence>
<feature type="binding site" evidence="11">
    <location>
        <position position="314"/>
    </location>
    <ligand>
        <name>substrate</name>
    </ligand>
</feature>
<feature type="binding site" evidence="9 12">
    <location>
        <position position="341"/>
    </location>
    <ligand>
        <name>Mg(2+)</name>
        <dbReference type="ChEBI" id="CHEBI:18420"/>
    </ligand>
</feature>
<evidence type="ECO:0000256" key="5">
    <source>
        <dbReference type="ARBA" id="ARBA00022525"/>
    </source>
</evidence>
<keyword evidence="15" id="KW-0670">Pyruvate</keyword>
<dbReference type="Gene3D" id="3.20.20.120">
    <property type="entry name" value="Enolase-like C-terminal domain"/>
    <property type="match status" value="1"/>
</dbReference>
<dbReference type="RefSeq" id="WP_033178736.1">
    <property type="nucleotide sequence ID" value="NZ_CP030140.1"/>
</dbReference>
<dbReference type="GO" id="GO:0000015">
    <property type="term" value="C:phosphopyruvate hydratase complex"/>
    <property type="evidence" value="ECO:0007669"/>
    <property type="project" value="InterPro"/>
</dbReference>
<comment type="cofactor">
    <cofactor evidence="9">
        <name>Mg(2+)</name>
        <dbReference type="ChEBI" id="CHEBI:18420"/>
    </cofactor>
    <text evidence="9">Binds a second Mg(2+) ion via substrate during catalysis.</text>
</comment>
<feature type="active site" description="Proton donor" evidence="9 10">
    <location>
        <position position="211"/>
    </location>
</feature>
<dbReference type="InterPro" id="IPR020810">
    <property type="entry name" value="Enolase_C"/>
</dbReference>
<keyword evidence="7 9" id="KW-0324">Glycolysis</keyword>
<dbReference type="PRINTS" id="PR00148">
    <property type="entry name" value="ENOLASE"/>
</dbReference>
<evidence type="ECO:0000256" key="8">
    <source>
        <dbReference type="ARBA" id="ARBA00023239"/>
    </source>
</evidence>
<dbReference type="GO" id="GO:0004634">
    <property type="term" value="F:phosphopyruvate hydratase activity"/>
    <property type="evidence" value="ECO:0007669"/>
    <property type="project" value="UniProtKB-UniRule"/>
</dbReference>
<reference evidence="16" key="1">
    <citation type="submission" date="2018-06" db="EMBL/GenBank/DDBJ databases">
        <title>Complete genome sequences of Mycoplasma anatis, M. anseris and M. cloacale type strains.</title>
        <authorList>
            <person name="Grozner D."/>
            <person name="Forro B."/>
            <person name="Sulyok K.M."/>
            <person name="Marton S."/>
            <person name="Kreizinger Z."/>
            <person name="Banyai K."/>
            <person name="Gyuranecz M."/>
        </authorList>
    </citation>
    <scope>NUCLEOTIDE SEQUENCE [LARGE SCALE GENOMIC DNA]</scope>
    <source>
        <strain evidence="16">ATCC 49234</strain>
    </source>
</reference>
<comment type="catalytic activity">
    <reaction evidence="9">
        <text>(2R)-2-phosphoglycerate = phosphoenolpyruvate + H2O</text>
        <dbReference type="Rhea" id="RHEA:10164"/>
        <dbReference type="ChEBI" id="CHEBI:15377"/>
        <dbReference type="ChEBI" id="CHEBI:58289"/>
        <dbReference type="ChEBI" id="CHEBI:58702"/>
        <dbReference type="EC" id="4.2.1.11"/>
    </reaction>
</comment>
<keyword evidence="8 9" id="KW-0456">Lyase</keyword>
<feature type="binding site" evidence="9">
    <location>
        <position position="395"/>
    </location>
    <ligand>
        <name>(2R)-2-phosphoglycerate</name>
        <dbReference type="ChEBI" id="CHEBI:58289"/>
    </ligand>
</feature>
<accession>A0A2Z4NCN0</accession>
<evidence type="ECO:0000256" key="9">
    <source>
        <dbReference type="HAMAP-Rule" id="MF_00318"/>
    </source>
</evidence>
<evidence type="ECO:0000256" key="11">
    <source>
        <dbReference type="PIRSR" id="PIRSR001400-2"/>
    </source>
</evidence>
<dbReference type="PANTHER" id="PTHR11902">
    <property type="entry name" value="ENOLASE"/>
    <property type="match status" value="1"/>
</dbReference>
<feature type="binding site" evidence="9">
    <location>
        <position position="169"/>
    </location>
    <ligand>
        <name>(2R)-2-phosphoglycerate</name>
        <dbReference type="ChEBI" id="CHEBI:58289"/>
    </ligand>
</feature>
<dbReference type="Pfam" id="PF03952">
    <property type="entry name" value="Enolase_N"/>
    <property type="match status" value="1"/>
</dbReference>
<feature type="active site" description="Proton acceptor" evidence="9 10">
    <location>
        <position position="366"/>
    </location>
</feature>
<dbReference type="EMBL" id="CP030140">
    <property type="protein sequence ID" value="AWX69321.1"/>
    <property type="molecule type" value="Genomic_DNA"/>
</dbReference>
<dbReference type="AlphaFoldDB" id="A0A2Z4NCN0"/>
<name>A0A2Z4NCN0_9BACT</name>
<feature type="binding site" evidence="9">
    <location>
        <position position="396"/>
    </location>
    <ligand>
        <name>(2R)-2-phosphoglycerate</name>
        <dbReference type="ChEBI" id="CHEBI:58289"/>
    </ligand>
</feature>
<evidence type="ECO:0000256" key="6">
    <source>
        <dbReference type="ARBA" id="ARBA00022842"/>
    </source>
</evidence>
<dbReference type="SFLD" id="SFLDF00002">
    <property type="entry name" value="enolase"/>
    <property type="match status" value="1"/>
</dbReference>
<feature type="domain" description="Enolase C-terminal TIM barrel" evidence="13">
    <location>
        <begin position="145"/>
        <end position="454"/>
    </location>
</feature>
<dbReference type="InterPro" id="IPR000941">
    <property type="entry name" value="Enolase"/>
</dbReference>
<organism evidence="15 16">
    <name type="scientific">[Mycoplasma] anseris</name>
    <dbReference type="NCBI Taxonomy" id="92400"/>
    <lineage>
        <taxon>Bacteria</taxon>
        <taxon>Bacillati</taxon>
        <taxon>Mycoplasmatota</taxon>
        <taxon>Mycoplasmoidales</taxon>
        <taxon>Metamycoplasmataceae</taxon>
        <taxon>Metamycoplasma</taxon>
    </lineage>
</organism>
<feature type="binding site" evidence="11">
    <location>
        <position position="417"/>
    </location>
    <ligand>
        <name>substrate</name>
    </ligand>
</feature>
<dbReference type="SUPFAM" id="SSF51604">
    <property type="entry name" value="Enolase C-terminal domain-like"/>
    <property type="match status" value="1"/>
</dbReference>
<dbReference type="SFLD" id="SFLDG00178">
    <property type="entry name" value="enolase"/>
    <property type="match status" value="1"/>
</dbReference>
<proteinExistence type="inferred from homology"/>
<gene>
    <name evidence="9" type="primary">eno</name>
    <name evidence="15" type="ORF">DP065_00940</name>
</gene>
<keyword evidence="16" id="KW-1185">Reference proteome</keyword>
<comment type="similarity">
    <text evidence="2 9">Belongs to the enolase family.</text>
</comment>
<dbReference type="GO" id="GO:0000287">
    <property type="term" value="F:magnesium ion binding"/>
    <property type="evidence" value="ECO:0007669"/>
    <property type="project" value="UniProtKB-UniRule"/>
</dbReference>
<dbReference type="InterPro" id="IPR020811">
    <property type="entry name" value="Enolase_N"/>
</dbReference>
<dbReference type="NCBIfam" id="TIGR01060">
    <property type="entry name" value="eno"/>
    <property type="match status" value="1"/>
</dbReference>
<dbReference type="UniPathway" id="UPA00109">
    <property type="reaction ID" value="UER00187"/>
</dbReference>
<dbReference type="Gene3D" id="3.30.390.10">
    <property type="entry name" value="Enolase-like, N-terminal domain"/>
    <property type="match status" value="1"/>
</dbReference>
<comment type="cofactor">
    <cofactor evidence="12">
        <name>Mg(2+)</name>
        <dbReference type="ChEBI" id="CHEBI:18420"/>
    </cofactor>
    <text evidence="12">Mg(2+) is required for catalysis and for stabilizing the dimer.</text>
</comment>
<dbReference type="EC" id="4.2.1.11" evidence="3 9"/>
<feature type="binding site" evidence="11">
    <location>
        <position position="341"/>
    </location>
    <ligand>
        <name>substrate</name>
    </ligand>
</feature>
<evidence type="ECO:0000256" key="1">
    <source>
        <dbReference type="ARBA" id="ARBA00005031"/>
    </source>
</evidence>
<evidence type="ECO:0000256" key="10">
    <source>
        <dbReference type="PIRSR" id="PIRSR001400-1"/>
    </source>
</evidence>
<dbReference type="GO" id="GO:0005576">
    <property type="term" value="C:extracellular region"/>
    <property type="evidence" value="ECO:0007669"/>
    <property type="project" value="UniProtKB-SubCell"/>
</dbReference>
<protein>
    <recommendedName>
        <fullName evidence="4 9">Enolase</fullName>
        <ecNumber evidence="3 9">4.2.1.11</ecNumber>
    </recommendedName>
    <alternativeName>
        <fullName evidence="9">2-phospho-D-glycerate hydro-lyase</fullName>
    </alternativeName>
    <alternativeName>
        <fullName evidence="9">2-phosphoglycerate dehydratase</fullName>
    </alternativeName>
</protein>
<evidence type="ECO:0000256" key="7">
    <source>
        <dbReference type="ARBA" id="ARBA00023152"/>
    </source>
</evidence>
<feature type="binding site" evidence="11">
    <location>
        <position position="161"/>
    </location>
    <ligand>
        <name>substrate</name>
    </ligand>
</feature>
<comment type="pathway">
    <text evidence="1 9">Carbohydrate degradation; glycolysis; pyruvate from D-glyceraldehyde 3-phosphate: step 4/5.</text>
</comment>
<dbReference type="HAMAP" id="MF_00318">
    <property type="entry name" value="Enolase"/>
    <property type="match status" value="1"/>
</dbReference>
<sequence>MSKIIKINAYEVLDSRGNPTVKVELTTKKAYAEALVPSGASTGSKEALELRDKGTKYENNWYGGKGVQTAVDNINNIIAPALIGKNSKKQAELDQLMIDLDKTRTKSNLGANAILAVSMALAKVSAIEKNIPLYQYLASLEKRTAYKLPVPMLNVINGGAHASNTIDFQEFMIMPIGAKTFKQALQMANFVFHTLAKLLKKAGHGTQVGDEGGFAPNLKTHEEALEFLVEAIKEAGFVPATSGKKAIAICLDAAASELYNPETKKYVFKKFKNAIEAKRPGFEKLSNMKYEFTSDELIEYYGHLIKDYPIISIEDSHNEDDWYGFIKMERKYGSKVQLVGDDLIVTNPKYIELAIQKHAINASLIKINQIGTITETIKAITMSQEANYVPVISHRSGETEDTFIADLAVAFNTGEIKTGSLSRTDRIAKYNRLLKIEQELGEKAKFEGLNSLHNINKK</sequence>
<dbReference type="SMART" id="SM01192">
    <property type="entry name" value="Enolase_C"/>
    <property type="match status" value="1"/>
</dbReference>